<dbReference type="InterPro" id="IPR057742">
    <property type="entry name" value="Speedy_E"/>
</dbReference>
<dbReference type="PANTHER" id="PTHR31156">
    <property type="entry name" value="WBSCR19-LIKE PROTEIN"/>
    <property type="match status" value="1"/>
</dbReference>
<dbReference type="Ensembl" id="ENSBMST00010000233.1">
    <property type="protein sequence ID" value="ENSBMSP00010000211.1"/>
    <property type="gene ID" value="ENSBMSG00010000187.1"/>
</dbReference>
<evidence type="ECO:0000313" key="3">
    <source>
        <dbReference type="Ensembl" id="ENSBMSP00010000211.1"/>
    </source>
</evidence>
<dbReference type="OMA" id="WVFREEC"/>
<accession>A0A8C0C3D3</accession>
<sequence>MAEYLLLAQFVNKSSQPSSSGCALEGTVKEESPGSSGEETAMCRCLGGVPSFLKKPLGIAVMKEVALESKDSWVTGNVSGLTMQVKRQWESAVEPEHHEVFNRLLEDTVVQRFLAWDKKLRVSDKYLLSMVIAYFSRAGLFSWQYQRIHFFLALYLANDMEEDNQAPKQAIFSFLYGKSRVQLPMFHKLRFQLIRSMRWKTWVSRDECEEIQTYDPEHWAWRRDRTLIP</sequence>
<evidence type="ECO:0000256" key="2">
    <source>
        <dbReference type="SAM" id="MobiDB-lite"/>
    </source>
</evidence>
<protein>
    <recommendedName>
        <fullName evidence="4">Speedy protein E4-like</fullName>
    </recommendedName>
</protein>
<name>A0A8C0C3D3_BALMU</name>
<dbReference type="InterPro" id="IPR020984">
    <property type="entry name" value="Speedy"/>
</dbReference>
<dbReference type="Pfam" id="PF11357">
    <property type="entry name" value="Spy1"/>
    <property type="match status" value="1"/>
</dbReference>
<organism evidence="3">
    <name type="scientific">Balaenoptera musculus</name>
    <name type="common">Blue whale</name>
    <dbReference type="NCBI Taxonomy" id="9771"/>
    <lineage>
        <taxon>Eukaryota</taxon>
        <taxon>Metazoa</taxon>
        <taxon>Chordata</taxon>
        <taxon>Craniata</taxon>
        <taxon>Vertebrata</taxon>
        <taxon>Euteleostomi</taxon>
        <taxon>Mammalia</taxon>
        <taxon>Eutheria</taxon>
        <taxon>Laurasiatheria</taxon>
        <taxon>Artiodactyla</taxon>
        <taxon>Whippomorpha</taxon>
        <taxon>Cetacea</taxon>
        <taxon>Mysticeti</taxon>
        <taxon>Balaenopteridae</taxon>
        <taxon>Balaenoptera</taxon>
    </lineage>
</organism>
<evidence type="ECO:0008006" key="4">
    <source>
        <dbReference type="Google" id="ProtNLM"/>
    </source>
</evidence>
<dbReference type="AlphaFoldDB" id="A0A8C0C3D3"/>
<dbReference type="GO" id="GO:0019901">
    <property type="term" value="F:protein kinase binding"/>
    <property type="evidence" value="ECO:0007669"/>
    <property type="project" value="InterPro"/>
</dbReference>
<feature type="region of interest" description="Disordered" evidence="2">
    <location>
        <begin position="14"/>
        <end position="37"/>
    </location>
</feature>
<reference evidence="3" key="1">
    <citation type="submission" date="2023-09" db="UniProtKB">
        <authorList>
            <consortium name="Ensembl"/>
        </authorList>
    </citation>
    <scope>IDENTIFICATION</scope>
</reference>
<dbReference type="GeneTree" id="ENSGT00940000154173"/>
<comment type="similarity">
    <text evidence="1">Belongs to the Speedy/Ringo family.</text>
</comment>
<proteinExistence type="inferred from homology"/>
<evidence type="ECO:0000256" key="1">
    <source>
        <dbReference type="ARBA" id="ARBA00010932"/>
    </source>
</evidence>